<dbReference type="OrthoDB" id="3067135at2759"/>
<accession>A0A8H5G7H5</accession>
<gene>
    <name evidence="1" type="ORF">D9756_003440</name>
</gene>
<reference evidence="1 2" key="1">
    <citation type="journal article" date="2020" name="ISME J.">
        <title>Uncovering the hidden diversity of litter-decomposition mechanisms in mushroom-forming fungi.</title>
        <authorList>
            <person name="Floudas D."/>
            <person name="Bentzer J."/>
            <person name="Ahren D."/>
            <person name="Johansson T."/>
            <person name="Persson P."/>
            <person name="Tunlid A."/>
        </authorList>
    </citation>
    <scope>NUCLEOTIDE SEQUENCE [LARGE SCALE GENOMIC DNA]</scope>
    <source>
        <strain evidence="1 2">CBS 146.42</strain>
    </source>
</reference>
<dbReference type="EMBL" id="JAACJO010000004">
    <property type="protein sequence ID" value="KAF5359741.1"/>
    <property type="molecule type" value="Genomic_DNA"/>
</dbReference>
<sequence>MLAHSARSSDASTINQLKLRSRVVVRNGSPVLKSFSGCSGCSLSSCCKEMNMRKQHKQKRPFKKRIYEAAIATGVNPINDLVQPKDTPLSKAPLSFQDISPPQPRCSRGTVVVPSRRDNPFRYSHFFRAHNKSKPEFPLTRWQSPLSTISQLYHSRVGHYATNGTTTSGHGGGAGVTCSPLLFVPLSKAEDGYTAMLMKTRQ</sequence>
<protein>
    <submittedName>
        <fullName evidence="1">Uncharacterized protein</fullName>
    </submittedName>
</protein>
<evidence type="ECO:0000313" key="2">
    <source>
        <dbReference type="Proteomes" id="UP000559027"/>
    </source>
</evidence>
<keyword evidence="2" id="KW-1185">Reference proteome</keyword>
<organism evidence="1 2">
    <name type="scientific">Leucocoprinus leucothites</name>
    <dbReference type="NCBI Taxonomy" id="201217"/>
    <lineage>
        <taxon>Eukaryota</taxon>
        <taxon>Fungi</taxon>
        <taxon>Dikarya</taxon>
        <taxon>Basidiomycota</taxon>
        <taxon>Agaricomycotina</taxon>
        <taxon>Agaricomycetes</taxon>
        <taxon>Agaricomycetidae</taxon>
        <taxon>Agaricales</taxon>
        <taxon>Agaricineae</taxon>
        <taxon>Agaricaceae</taxon>
        <taxon>Leucocoprinus</taxon>
    </lineage>
</organism>
<dbReference type="Proteomes" id="UP000559027">
    <property type="component" value="Unassembled WGS sequence"/>
</dbReference>
<comment type="caution">
    <text evidence="1">The sequence shown here is derived from an EMBL/GenBank/DDBJ whole genome shotgun (WGS) entry which is preliminary data.</text>
</comment>
<evidence type="ECO:0000313" key="1">
    <source>
        <dbReference type="EMBL" id="KAF5359741.1"/>
    </source>
</evidence>
<proteinExistence type="predicted"/>
<name>A0A8H5G7H5_9AGAR</name>
<dbReference type="AlphaFoldDB" id="A0A8H5G7H5"/>